<keyword evidence="12 19" id="KW-1133">Transmembrane helix</keyword>
<comment type="catalytic activity">
    <reaction evidence="18 19">
        <text>alpha-ribazole 5'-phosphate + adenosylcob(III)inamide-GDP = adenosylcob(III)alamin 5'-phosphate + GMP + H(+)</text>
        <dbReference type="Rhea" id="RHEA:23560"/>
        <dbReference type="ChEBI" id="CHEBI:15378"/>
        <dbReference type="ChEBI" id="CHEBI:57918"/>
        <dbReference type="ChEBI" id="CHEBI:58115"/>
        <dbReference type="ChEBI" id="CHEBI:60487"/>
        <dbReference type="ChEBI" id="CHEBI:60493"/>
        <dbReference type="EC" id="2.7.8.26"/>
    </reaction>
</comment>
<feature type="transmembrane region" description="Helical" evidence="19">
    <location>
        <begin position="56"/>
        <end position="77"/>
    </location>
</feature>
<evidence type="ECO:0000256" key="9">
    <source>
        <dbReference type="ARBA" id="ARBA00022679"/>
    </source>
</evidence>
<dbReference type="PANTHER" id="PTHR34148">
    <property type="entry name" value="ADENOSYLCOBINAMIDE-GDP RIBAZOLETRANSFERASE"/>
    <property type="match status" value="1"/>
</dbReference>
<evidence type="ECO:0000256" key="12">
    <source>
        <dbReference type="ARBA" id="ARBA00022989"/>
    </source>
</evidence>
<comment type="catalytic activity">
    <reaction evidence="17 19">
        <text>alpha-ribazole + adenosylcob(III)inamide-GDP = adenosylcob(III)alamin + GMP + H(+)</text>
        <dbReference type="Rhea" id="RHEA:16049"/>
        <dbReference type="ChEBI" id="CHEBI:10329"/>
        <dbReference type="ChEBI" id="CHEBI:15378"/>
        <dbReference type="ChEBI" id="CHEBI:18408"/>
        <dbReference type="ChEBI" id="CHEBI:58115"/>
        <dbReference type="ChEBI" id="CHEBI:60487"/>
        <dbReference type="EC" id="2.7.8.26"/>
    </reaction>
</comment>
<evidence type="ECO:0000256" key="3">
    <source>
        <dbReference type="ARBA" id="ARBA00004663"/>
    </source>
</evidence>
<comment type="similarity">
    <text evidence="4 19">Belongs to the CobS family.</text>
</comment>
<dbReference type="RefSeq" id="WP_377945780.1">
    <property type="nucleotide sequence ID" value="NZ_JBHUCX010000099.1"/>
</dbReference>
<dbReference type="PANTHER" id="PTHR34148:SF1">
    <property type="entry name" value="ADENOSYLCOBINAMIDE-GDP RIBAZOLETRANSFERASE"/>
    <property type="match status" value="1"/>
</dbReference>
<keyword evidence="8 19" id="KW-0169">Cobalamin biosynthesis</keyword>
<evidence type="ECO:0000256" key="2">
    <source>
        <dbReference type="ARBA" id="ARBA00004651"/>
    </source>
</evidence>
<keyword evidence="21" id="KW-1185">Reference proteome</keyword>
<dbReference type="GO" id="GO:0051073">
    <property type="term" value="F:adenosylcobinamide-GDP ribazoletransferase activity"/>
    <property type="evidence" value="ECO:0007669"/>
    <property type="project" value="UniProtKB-EC"/>
</dbReference>
<evidence type="ECO:0000256" key="15">
    <source>
        <dbReference type="ARBA" id="ARBA00032605"/>
    </source>
</evidence>
<evidence type="ECO:0000256" key="18">
    <source>
        <dbReference type="ARBA" id="ARBA00049504"/>
    </source>
</evidence>
<feature type="transmembrane region" description="Helical" evidence="19">
    <location>
        <begin position="107"/>
        <end position="126"/>
    </location>
</feature>
<dbReference type="HAMAP" id="MF_00719">
    <property type="entry name" value="CobS"/>
    <property type="match status" value="1"/>
</dbReference>
<sequence>MWRSFVLAWQFLTILPAPYIKDPSEAEFRRSALWLPFIGLGLGAILAGLRYALAHVLPIGAATFIALTVYTICTGALHVDGLMDTADAIGSRKPRELALDIMKDSRVGAMGAIAAVLSLAGKWIALTAYPAKCVLPLLLVPLFSRLGMVWAMLLAPAARPNGLGAMFARQVPPIGVGVVSAIVAIGCIWLIPLRVAITLFCAFVLLVFLFTLWMRRRFGGMTGDTYGALAELIEWVLWFVMLALFAWRMPS</sequence>
<evidence type="ECO:0000256" key="14">
    <source>
        <dbReference type="ARBA" id="ARBA00025228"/>
    </source>
</evidence>
<gene>
    <name evidence="19" type="primary">cobS</name>
    <name evidence="20" type="ORF">ACFSB2_24655</name>
</gene>
<evidence type="ECO:0000313" key="21">
    <source>
        <dbReference type="Proteomes" id="UP001597079"/>
    </source>
</evidence>
<evidence type="ECO:0000256" key="19">
    <source>
        <dbReference type="HAMAP-Rule" id="MF_00719"/>
    </source>
</evidence>
<evidence type="ECO:0000256" key="17">
    <source>
        <dbReference type="ARBA" id="ARBA00048623"/>
    </source>
</evidence>
<evidence type="ECO:0000256" key="6">
    <source>
        <dbReference type="ARBA" id="ARBA00015850"/>
    </source>
</evidence>
<keyword evidence="13 19" id="KW-0472">Membrane</keyword>
<keyword evidence="7 19" id="KW-1003">Cell membrane</keyword>
<name>A0ABW4JPQ7_9BACL</name>
<feature type="transmembrane region" description="Helical" evidence="19">
    <location>
        <begin position="196"/>
        <end position="214"/>
    </location>
</feature>
<reference evidence="21" key="1">
    <citation type="journal article" date="2019" name="Int. J. Syst. Evol. Microbiol.">
        <title>The Global Catalogue of Microorganisms (GCM) 10K type strain sequencing project: providing services to taxonomists for standard genome sequencing and annotation.</title>
        <authorList>
            <consortium name="The Broad Institute Genomics Platform"/>
            <consortium name="The Broad Institute Genome Sequencing Center for Infectious Disease"/>
            <person name="Wu L."/>
            <person name="Ma J."/>
        </authorList>
    </citation>
    <scope>NUCLEOTIDE SEQUENCE [LARGE SCALE GENOMIC DNA]</scope>
    <source>
        <strain evidence="21">CGMCC 1.12286</strain>
    </source>
</reference>
<evidence type="ECO:0000313" key="20">
    <source>
        <dbReference type="EMBL" id="MFD1677859.1"/>
    </source>
</evidence>
<evidence type="ECO:0000256" key="16">
    <source>
        <dbReference type="ARBA" id="ARBA00032853"/>
    </source>
</evidence>
<organism evidence="20 21">
    <name type="scientific">Alicyclobacillus fodiniaquatilis</name>
    <dbReference type="NCBI Taxonomy" id="1661150"/>
    <lineage>
        <taxon>Bacteria</taxon>
        <taxon>Bacillati</taxon>
        <taxon>Bacillota</taxon>
        <taxon>Bacilli</taxon>
        <taxon>Bacillales</taxon>
        <taxon>Alicyclobacillaceae</taxon>
        <taxon>Alicyclobacillus</taxon>
    </lineage>
</organism>
<comment type="subcellular location">
    <subcellularLocation>
        <location evidence="2 19">Cell membrane</location>
        <topology evidence="2 19">Multi-pass membrane protein</topology>
    </subcellularLocation>
</comment>
<keyword evidence="9 19" id="KW-0808">Transferase</keyword>
<evidence type="ECO:0000256" key="11">
    <source>
        <dbReference type="ARBA" id="ARBA00022842"/>
    </source>
</evidence>
<accession>A0ABW4JPQ7</accession>
<evidence type="ECO:0000256" key="8">
    <source>
        <dbReference type="ARBA" id="ARBA00022573"/>
    </source>
</evidence>
<feature type="transmembrane region" description="Helical" evidence="19">
    <location>
        <begin position="32"/>
        <end position="49"/>
    </location>
</feature>
<feature type="transmembrane region" description="Helical" evidence="19">
    <location>
        <begin position="173"/>
        <end position="191"/>
    </location>
</feature>
<feature type="transmembrane region" description="Helical" evidence="19">
    <location>
        <begin position="226"/>
        <end position="247"/>
    </location>
</feature>
<comment type="function">
    <text evidence="14 19">Joins adenosylcobinamide-GDP and alpha-ribazole to generate adenosylcobalamin (Ado-cobalamin). Also synthesizes adenosylcobalamin 5'-phosphate from adenosylcobinamide-GDP and alpha-ribazole 5'-phosphate.</text>
</comment>
<feature type="transmembrane region" description="Helical" evidence="19">
    <location>
        <begin position="133"/>
        <end position="153"/>
    </location>
</feature>
<evidence type="ECO:0000256" key="10">
    <source>
        <dbReference type="ARBA" id="ARBA00022692"/>
    </source>
</evidence>
<dbReference type="EC" id="2.7.8.26" evidence="5 19"/>
<comment type="pathway">
    <text evidence="3 19">Cofactor biosynthesis; adenosylcobalamin biosynthesis; adenosylcobalamin from cob(II)yrinate a,c-diamide: step 7/7.</text>
</comment>
<evidence type="ECO:0000256" key="1">
    <source>
        <dbReference type="ARBA" id="ARBA00001946"/>
    </source>
</evidence>
<comment type="cofactor">
    <cofactor evidence="1 19">
        <name>Mg(2+)</name>
        <dbReference type="ChEBI" id="CHEBI:18420"/>
    </cofactor>
</comment>
<keyword evidence="11 19" id="KW-0460">Magnesium</keyword>
<dbReference type="Proteomes" id="UP001597079">
    <property type="component" value="Unassembled WGS sequence"/>
</dbReference>
<comment type="caution">
    <text evidence="20">The sequence shown here is derived from an EMBL/GenBank/DDBJ whole genome shotgun (WGS) entry which is preliminary data.</text>
</comment>
<evidence type="ECO:0000256" key="5">
    <source>
        <dbReference type="ARBA" id="ARBA00013200"/>
    </source>
</evidence>
<protein>
    <recommendedName>
        <fullName evidence="6 19">Adenosylcobinamide-GDP ribazoletransferase</fullName>
        <ecNumber evidence="5 19">2.7.8.26</ecNumber>
    </recommendedName>
    <alternativeName>
        <fullName evidence="16 19">Cobalamin synthase</fullName>
    </alternativeName>
    <alternativeName>
        <fullName evidence="15 19">Cobalamin-5'-phosphate synthase</fullName>
    </alternativeName>
</protein>
<evidence type="ECO:0000256" key="13">
    <source>
        <dbReference type="ARBA" id="ARBA00023136"/>
    </source>
</evidence>
<dbReference type="InterPro" id="IPR003805">
    <property type="entry name" value="CobS"/>
</dbReference>
<dbReference type="EMBL" id="JBHUCX010000099">
    <property type="protein sequence ID" value="MFD1677859.1"/>
    <property type="molecule type" value="Genomic_DNA"/>
</dbReference>
<dbReference type="Pfam" id="PF02654">
    <property type="entry name" value="CobS"/>
    <property type="match status" value="1"/>
</dbReference>
<proteinExistence type="inferred from homology"/>
<evidence type="ECO:0000256" key="7">
    <source>
        <dbReference type="ARBA" id="ARBA00022475"/>
    </source>
</evidence>
<evidence type="ECO:0000256" key="4">
    <source>
        <dbReference type="ARBA" id="ARBA00010561"/>
    </source>
</evidence>
<keyword evidence="10 19" id="KW-0812">Transmembrane</keyword>